<evidence type="ECO:0000313" key="3">
    <source>
        <dbReference type="Proteomes" id="UP000467249"/>
    </source>
</evidence>
<feature type="transmembrane region" description="Helical" evidence="1">
    <location>
        <begin position="27"/>
        <end position="47"/>
    </location>
</feature>
<dbReference type="AlphaFoldDB" id="A0A6N4WH09"/>
<feature type="transmembrane region" description="Helical" evidence="1">
    <location>
        <begin position="53"/>
        <end position="71"/>
    </location>
</feature>
<sequence length="72" mass="6944">MTTANGPSPAALTVASPRAATGARRHLMAIALVIVLIAAIVGVSVTLSMGLTVPAMGIALIGGGIFCAAALC</sequence>
<keyword evidence="1" id="KW-1133">Transmembrane helix</keyword>
<accession>A0A6N4WH09</accession>
<organism evidence="2 3">
    <name type="scientific">Mycolicibacterium anyangense</name>
    <dbReference type="NCBI Taxonomy" id="1431246"/>
    <lineage>
        <taxon>Bacteria</taxon>
        <taxon>Bacillati</taxon>
        <taxon>Actinomycetota</taxon>
        <taxon>Actinomycetes</taxon>
        <taxon>Mycobacteriales</taxon>
        <taxon>Mycobacteriaceae</taxon>
        <taxon>Mycolicibacterium</taxon>
    </lineage>
</organism>
<evidence type="ECO:0000256" key="1">
    <source>
        <dbReference type="SAM" id="Phobius"/>
    </source>
</evidence>
<dbReference type="Proteomes" id="UP000467249">
    <property type="component" value="Chromosome"/>
</dbReference>
<evidence type="ECO:0000313" key="2">
    <source>
        <dbReference type="EMBL" id="BBZ79467.1"/>
    </source>
</evidence>
<reference evidence="2 3" key="1">
    <citation type="journal article" date="2019" name="Emerg. Microbes Infect.">
        <title>Comprehensive subspecies identification of 175 nontuberculous mycobacteria species based on 7547 genomic profiles.</title>
        <authorList>
            <person name="Matsumoto Y."/>
            <person name="Kinjo T."/>
            <person name="Motooka D."/>
            <person name="Nabeya D."/>
            <person name="Jung N."/>
            <person name="Uechi K."/>
            <person name="Horii T."/>
            <person name="Iida T."/>
            <person name="Fujita J."/>
            <person name="Nakamura S."/>
        </authorList>
    </citation>
    <scope>NUCLEOTIDE SEQUENCE [LARGE SCALE GENOMIC DNA]</scope>
    <source>
        <strain evidence="2 3">JCM 30275</strain>
    </source>
</reference>
<dbReference type="RefSeq" id="WP_163802237.1">
    <property type="nucleotide sequence ID" value="NZ_AP022620.1"/>
</dbReference>
<proteinExistence type="predicted"/>
<keyword evidence="1" id="KW-0812">Transmembrane</keyword>
<keyword evidence="1" id="KW-0472">Membrane</keyword>
<dbReference type="KEGG" id="many:MANY_48040"/>
<keyword evidence="3" id="KW-1185">Reference proteome</keyword>
<protein>
    <submittedName>
        <fullName evidence="2">Uncharacterized protein</fullName>
    </submittedName>
</protein>
<dbReference type="EMBL" id="AP022620">
    <property type="protein sequence ID" value="BBZ79467.1"/>
    <property type="molecule type" value="Genomic_DNA"/>
</dbReference>
<gene>
    <name evidence="2" type="ORF">MANY_48040</name>
</gene>
<name>A0A6N4WH09_9MYCO</name>